<dbReference type="PANTHER" id="PTHR43289:SF34">
    <property type="entry name" value="SERINE_THREONINE-PROTEIN KINASE YBDM-RELATED"/>
    <property type="match status" value="1"/>
</dbReference>
<dbReference type="InterPro" id="IPR000719">
    <property type="entry name" value="Prot_kinase_dom"/>
</dbReference>
<evidence type="ECO:0000256" key="1">
    <source>
        <dbReference type="ARBA" id="ARBA00008791"/>
    </source>
</evidence>
<dbReference type="AlphaFoldDB" id="A0A2T1HTL0"/>
<dbReference type="PRINTS" id="PR01438">
    <property type="entry name" value="UNVRSLSTRESS"/>
</dbReference>
<dbReference type="CDD" id="cd00293">
    <property type="entry name" value="USP-like"/>
    <property type="match status" value="1"/>
</dbReference>
<evidence type="ECO:0000256" key="5">
    <source>
        <dbReference type="ARBA" id="ARBA00022840"/>
    </source>
</evidence>
<protein>
    <submittedName>
        <fullName evidence="7">Serine/threonine protein kinase</fullName>
    </submittedName>
</protein>
<dbReference type="Proteomes" id="UP000239772">
    <property type="component" value="Unassembled WGS sequence"/>
</dbReference>
<dbReference type="RefSeq" id="WP_106336969.1">
    <property type="nucleotide sequence ID" value="NZ_PVZS01000010.1"/>
</dbReference>
<feature type="domain" description="Protein kinase" evidence="6">
    <location>
        <begin position="15"/>
        <end position="283"/>
    </location>
</feature>
<dbReference type="InterPro" id="IPR006015">
    <property type="entry name" value="Universal_stress_UspA"/>
</dbReference>
<name>A0A2T1HTL0_9HYPH</name>
<dbReference type="SUPFAM" id="SSF56112">
    <property type="entry name" value="Protein kinase-like (PK-like)"/>
    <property type="match status" value="1"/>
</dbReference>
<evidence type="ECO:0000259" key="6">
    <source>
        <dbReference type="PROSITE" id="PS50011"/>
    </source>
</evidence>
<keyword evidence="8" id="KW-1185">Reference proteome</keyword>
<dbReference type="PROSITE" id="PS50011">
    <property type="entry name" value="PROTEIN_KINASE_DOM"/>
    <property type="match status" value="1"/>
</dbReference>
<evidence type="ECO:0000256" key="2">
    <source>
        <dbReference type="ARBA" id="ARBA00022679"/>
    </source>
</evidence>
<dbReference type="Gene3D" id="3.40.50.620">
    <property type="entry name" value="HUPs"/>
    <property type="match status" value="1"/>
</dbReference>
<evidence type="ECO:0000313" key="8">
    <source>
        <dbReference type="Proteomes" id="UP000239772"/>
    </source>
</evidence>
<keyword evidence="7" id="KW-0723">Serine/threonine-protein kinase</keyword>
<proteinExistence type="inferred from homology"/>
<dbReference type="PANTHER" id="PTHR43289">
    <property type="entry name" value="MITOGEN-ACTIVATED PROTEIN KINASE KINASE KINASE 20-RELATED"/>
    <property type="match status" value="1"/>
</dbReference>
<dbReference type="PROSITE" id="PS00108">
    <property type="entry name" value="PROTEIN_KINASE_ST"/>
    <property type="match status" value="1"/>
</dbReference>
<dbReference type="EMBL" id="PVZS01000010">
    <property type="protein sequence ID" value="PSC04958.1"/>
    <property type="molecule type" value="Genomic_DNA"/>
</dbReference>
<evidence type="ECO:0000256" key="4">
    <source>
        <dbReference type="ARBA" id="ARBA00022777"/>
    </source>
</evidence>
<dbReference type="InterPro" id="IPR006016">
    <property type="entry name" value="UspA"/>
</dbReference>
<dbReference type="InterPro" id="IPR008271">
    <property type="entry name" value="Ser/Thr_kinase_AS"/>
</dbReference>
<accession>A0A2T1HTL0</accession>
<dbReference type="InterPro" id="IPR011009">
    <property type="entry name" value="Kinase-like_dom_sf"/>
</dbReference>
<dbReference type="GO" id="GO:0004674">
    <property type="term" value="F:protein serine/threonine kinase activity"/>
    <property type="evidence" value="ECO:0007669"/>
    <property type="project" value="UniProtKB-KW"/>
</dbReference>
<evidence type="ECO:0000256" key="3">
    <source>
        <dbReference type="ARBA" id="ARBA00022741"/>
    </source>
</evidence>
<gene>
    <name evidence="7" type="ORF">SLNSH_10945</name>
</gene>
<keyword evidence="4 7" id="KW-0418">Kinase</keyword>
<keyword evidence="2" id="KW-0808">Transferase</keyword>
<dbReference type="SMART" id="SM00220">
    <property type="entry name" value="S_TKc"/>
    <property type="match status" value="1"/>
</dbReference>
<dbReference type="GO" id="GO:0005524">
    <property type="term" value="F:ATP binding"/>
    <property type="evidence" value="ECO:0007669"/>
    <property type="project" value="UniProtKB-KW"/>
</dbReference>
<keyword evidence="3" id="KW-0547">Nucleotide-binding</keyword>
<dbReference type="Gene3D" id="1.10.510.10">
    <property type="entry name" value="Transferase(Phosphotransferase) domain 1"/>
    <property type="match status" value="1"/>
</dbReference>
<comment type="similarity">
    <text evidence="1">Belongs to the universal stress protein A family.</text>
</comment>
<evidence type="ECO:0000313" key="7">
    <source>
        <dbReference type="EMBL" id="PSC04958.1"/>
    </source>
</evidence>
<comment type="caution">
    <text evidence="7">The sequence shown here is derived from an EMBL/GenBank/DDBJ whole genome shotgun (WGS) entry which is preliminary data.</text>
</comment>
<dbReference type="CDD" id="cd14014">
    <property type="entry name" value="STKc_PknB_like"/>
    <property type="match status" value="1"/>
</dbReference>
<keyword evidence="5" id="KW-0067">ATP-binding</keyword>
<dbReference type="InterPro" id="IPR014729">
    <property type="entry name" value="Rossmann-like_a/b/a_fold"/>
</dbReference>
<reference evidence="8" key="1">
    <citation type="submission" date="2018-03" db="EMBL/GenBank/DDBJ databases">
        <authorList>
            <person name="Sun L."/>
            <person name="Liu H."/>
            <person name="Chen W."/>
            <person name="Huang K."/>
            <person name="Liu W."/>
            <person name="Gao X."/>
        </authorList>
    </citation>
    <scope>NUCLEOTIDE SEQUENCE [LARGE SCALE GENOMIC DNA]</scope>
    <source>
        <strain evidence="8">SH9</strain>
    </source>
</reference>
<sequence>MRRARPEQGDVIDGFRLDACIHRGAMSALWRVSRTEGECDDPPLLMKIPTLAEGEDVSAIVGFETEQMILPRLTGPHAPRFVAAGDFAQTPHLVMELVEGRSLHDIAKEGPLPADRVAAIGASVARALQDLHRQHVIHLDLKPANILIRPNGEAVFIDFGLSRHDELPDLLGEESDVPMGTAPYISPEQVIGVRWEPKSDHFALGVILYELVTGKWPFGNPQRKSGMMRRIWRDPVPPRAINPDCPPWLQEAILRCLCVDPARRYGSAAQLAFALENPDQATLTERATRLKQDGFWTVLRRRLKAPTRPSPAQIRIAAELDAAPIVMVAVDLANGVNELAERVRVQAGRAVEAEPGARLACVTVIKTALLSLEEDVDDQGRTAYLQRLIELKDWARALNLPQDTISFHVLEALDPAAALIDYVRKNQVDHVVLGARGSSALRRYLGSVSSQVVAEAPCTVTVVRLPG</sequence>
<dbReference type="OrthoDB" id="9801841at2"/>
<organism evidence="7 8">
    <name type="scientific">Alsobacter soli</name>
    <dbReference type="NCBI Taxonomy" id="2109933"/>
    <lineage>
        <taxon>Bacteria</taxon>
        <taxon>Pseudomonadati</taxon>
        <taxon>Pseudomonadota</taxon>
        <taxon>Alphaproteobacteria</taxon>
        <taxon>Hyphomicrobiales</taxon>
        <taxon>Alsobacteraceae</taxon>
        <taxon>Alsobacter</taxon>
    </lineage>
</organism>
<dbReference type="SUPFAM" id="SSF52402">
    <property type="entry name" value="Adenine nucleotide alpha hydrolases-like"/>
    <property type="match status" value="1"/>
</dbReference>
<dbReference type="Pfam" id="PF00069">
    <property type="entry name" value="Pkinase"/>
    <property type="match status" value="1"/>
</dbReference>
<dbReference type="Pfam" id="PF00582">
    <property type="entry name" value="Usp"/>
    <property type="match status" value="1"/>
</dbReference>